<dbReference type="InterPro" id="IPR001926">
    <property type="entry name" value="TrpB-like_PALP"/>
</dbReference>
<feature type="domain" description="Tryptophan synthase beta chain-like PALP" evidence="5">
    <location>
        <begin position="79"/>
        <end position="379"/>
    </location>
</feature>
<dbReference type="GO" id="GO:0016836">
    <property type="term" value="F:hydro-lyase activity"/>
    <property type="evidence" value="ECO:0007669"/>
    <property type="project" value="UniProtKB-UniRule"/>
</dbReference>
<dbReference type="Gene3D" id="3.40.50.1100">
    <property type="match status" value="2"/>
</dbReference>
<dbReference type="PANTHER" id="PTHR48078:SF9">
    <property type="entry name" value="D-SERINE DEHYDRATASE"/>
    <property type="match status" value="1"/>
</dbReference>
<dbReference type="OrthoDB" id="9780546at2"/>
<feature type="modified residue" description="N6-(pyridoxal phosphate)lysine" evidence="4">
    <location>
        <position position="103"/>
    </location>
</feature>
<dbReference type="RefSeq" id="WP_135269895.1">
    <property type="nucleotide sequence ID" value="NZ_SRIB01000001.1"/>
</dbReference>
<dbReference type="EMBL" id="SRIB01000001">
    <property type="protein sequence ID" value="TFZ41707.1"/>
    <property type="molecule type" value="Genomic_DNA"/>
</dbReference>
<dbReference type="AlphaFoldDB" id="A0A4Z0DA05"/>
<dbReference type="GO" id="GO:0036088">
    <property type="term" value="P:D-serine catabolic process"/>
    <property type="evidence" value="ECO:0007669"/>
    <property type="project" value="TreeGrafter"/>
</dbReference>
<dbReference type="Proteomes" id="UP000298381">
    <property type="component" value="Unassembled WGS sequence"/>
</dbReference>
<dbReference type="GO" id="GO:0008721">
    <property type="term" value="F:D-serine ammonia-lyase activity"/>
    <property type="evidence" value="ECO:0007669"/>
    <property type="project" value="UniProtKB-EC"/>
</dbReference>
<dbReference type="SUPFAM" id="SSF53686">
    <property type="entry name" value="Tryptophan synthase beta subunit-like PLP-dependent enzymes"/>
    <property type="match status" value="1"/>
</dbReference>
<protein>
    <recommendedName>
        <fullName evidence="4">Probable D-serine dehydratase</fullName>
        <ecNumber evidence="4">4.3.1.18</ecNumber>
    </recommendedName>
    <alternativeName>
        <fullName evidence="4">D-serine deaminase</fullName>
        <shortName evidence="4">DSD</shortName>
    </alternativeName>
</protein>
<dbReference type="PANTHER" id="PTHR48078">
    <property type="entry name" value="THREONINE DEHYDRATASE, MITOCHONDRIAL-RELATED"/>
    <property type="match status" value="1"/>
</dbReference>
<gene>
    <name evidence="4" type="primary">dsdA</name>
    <name evidence="6" type="ORF">E4100_00815</name>
</gene>
<evidence type="ECO:0000256" key="1">
    <source>
        <dbReference type="ARBA" id="ARBA00001933"/>
    </source>
</evidence>
<dbReference type="GO" id="GO:0030170">
    <property type="term" value="F:pyridoxal phosphate binding"/>
    <property type="evidence" value="ECO:0007669"/>
    <property type="project" value="InterPro"/>
</dbReference>
<comment type="catalytic activity">
    <reaction evidence="4">
        <text>D-serine = pyruvate + NH4(+)</text>
        <dbReference type="Rhea" id="RHEA:13977"/>
        <dbReference type="ChEBI" id="CHEBI:15361"/>
        <dbReference type="ChEBI" id="CHEBI:28938"/>
        <dbReference type="ChEBI" id="CHEBI:35247"/>
        <dbReference type="EC" id="4.3.1.18"/>
    </reaction>
</comment>
<dbReference type="HAMAP" id="MF_01030">
    <property type="entry name" value="D_Ser_dehydrat"/>
    <property type="match status" value="1"/>
</dbReference>
<keyword evidence="7" id="KW-1185">Reference proteome</keyword>
<dbReference type="Pfam" id="PF00291">
    <property type="entry name" value="PALP"/>
    <property type="match status" value="1"/>
</dbReference>
<sequence>MDLIENLREMKEVLWVNPNYEPFEKVYPHLEIKKEDVIEAKERFKRFEPFIKKAFNLDSGIVESRIEEIHNYKSWYENEIGQKIDGKILLKRDDLLPIAGSIKGRGGVYEVLKIAENLGIQHGMLNIEDDYSILLEQRFKDFYKKFTIQVGSTGNLGLSIGMISSRLGFNVVVHMSIDAKQWKKDMLRANGVNVIEYKEDYSKAVEMGRKESEKNINSFFIDDENSKDLFLGYAVGGLNVKEQLDGMGIIPDRTHPLVVFLPCGVGGGPGGVLYGLKLAYKDLVHCYFAEPTHSPSMLLGLATKKHNEISVFDIGLDNKTQADGLAVGRASGFVGKFIENMIHGCFTINDEKLFYYLKGLYNSENIFIEPSSLAGFNGISLTKNLYTEVFPYYMMWATGGSLVPESERKKFLQMFA</sequence>
<reference evidence="6 7" key="1">
    <citation type="submission" date="2019-03" db="EMBL/GenBank/DDBJ databases">
        <title>Draft genome sequence data and analysis of a Fermenting Bacterium, Soehngenia longevitae strain 1933PT, isolated from petroleum reservoir in Azerbaijan.</title>
        <authorList>
            <person name="Grouzdev D.S."/>
            <person name="Bidzhieva S.K."/>
            <person name="Sokolova D.S."/>
            <person name="Tourova T.P."/>
            <person name="Poltaraus A.B."/>
            <person name="Nazina T.N."/>
        </authorList>
    </citation>
    <scope>NUCLEOTIDE SEQUENCE [LARGE SCALE GENOMIC DNA]</scope>
    <source>
        <strain evidence="6 7">1933P</strain>
    </source>
</reference>
<dbReference type="InterPro" id="IPR036052">
    <property type="entry name" value="TrpB-like_PALP_sf"/>
</dbReference>
<dbReference type="NCBIfam" id="NF002823">
    <property type="entry name" value="PRK02991.1"/>
    <property type="match status" value="1"/>
</dbReference>
<dbReference type="InterPro" id="IPR050147">
    <property type="entry name" value="Ser/Thr_Dehydratase"/>
</dbReference>
<evidence type="ECO:0000256" key="2">
    <source>
        <dbReference type="ARBA" id="ARBA00022898"/>
    </source>
</evidence>
<keyword evidence="3 4" id="KW-0456">Lyase</keyword>
<dbReference type="NCBIfam" id="TIGR02035">
    <property type="entry name" value="D_Ser_am_lyase"/>
    <property type="match status" value="1"/>
</dbReference>
<evidence type="ECO:0000256" key="4">
    <source>
        <dbReference type="HAMAP-Rule" id="MF_01030"/>
    </source>
</evidence>
<evidence type="ECO:0000313" key="7">
    <source>
        <dbReference type="Proteomes" id="UP000298381"/>
    </source>
</evidence>
<dbReference type="InterPro" id="IPR011780">
    <property type="entry name" value="D_Ser_am_lyase"/>
</dbReference>
<evidence type="ECO:0000313" key="6">
    <source>
        <dbReference type="EMBL" id="TFZ41707.1"/>
    </source>
</evidence>
<comment type="caution">
    <text evidence="6">The sequence shown here is derived from an EMBL/GenBank/DDBJ whole genome shotgun (WGS) entry which is preliminary data.</text>
</comment>
<comment type="similarity">
    <text evidence="4">Belongs to the serine/threonine dehydratase family. DsdA subfamily.</text>
</comment>
<keyword evidence="2 4" id="KW-0663">Pyridoxal phosphate</keyword>
<dbReference type="EC" id="4.3.1.18" evidence="4"/>
<evidence type="ECO:0000256" key="3">
    <source>
        <dbReference type="ARBA" id="ARBA00023239"/>
    </source>
</evidence>
<proteinExistence type="inferred from homology"/>
<evidence type="ECO:0000259" key="5">
    <source>
        <dbReference type="Pfam" id="PF00291"/>
    </source>
</evidence>
<comment type="cofactor">
    <cofactor evidence="1 4">
        <name>pyridoxal 5'-phosphate</name>
        <dbReference type="ChEBI" id="CHEBI:597326"/>
    </cofactor>
</comment>
<accession>A0A4Z0DA05</accession>
<dbReference type="GO" id="GO:0009097">
    <property type="term" value="P:isoleucine biosynthetic process"/>
    <property type="evidence" value="ECO:0007669"/>
    <property type="project" value="TreeGrafter"/>
</dbReference>
<organism evidence="6 7">
    <name type="scientific">Soehngenia longivitae</name>
    <dbReference type="NCBI Taxonomy" id="2562294"/>
    <lineage>
        <taxon>Bacteria</taxon>
        <taxon>Bacillati</taxon>
        <taxon>Bacillota</taxon>
        <taxon>Tissierellia</taxon>
        <taxon>Tissierellales</taxon>
        <taxon>Tissierellaceae</taxon>
        <taxon>Soehngenia</taxon>
    </lineage>
</organism>
<name>A0A4Z0DA05_9FIRM</name>